<organism evidence="5 6">
    <name type="scientific">Roseibacillus persicicus</name>
    <dbReference type="NCBI Taxonomy" id="454148"/>
    <lineage>
        <taxon>Bacteria</taxon>
        <taxon>Pseudomonadati</taxon>
        <taxon>Verrucomicrobiota</taxon>
        <taxon>Verrucomicrobiia</taxon>
        <taxon>Verrucomicrobiales</taxon>
        <taxon>Verrucomicrobiaceae</taxon>
        <taxon>Roseibacillus</taxon>
    </lineage>
</organism>
<feature type="transmembrane region" description="Helical" evidence="2">
    <location>
        <begin position="253"/>
        <end position="273"/>
    </location>
</feature>
<feature type="transmembrane region" description="Helical" evidence="2">
    <location>
        <begin position="133"/>
        <end position="152"/>
    </location>
</feature>
<evidence type="ECO:0000259" key="4">
    <source>
        <dbReference type="Pfam" id="PF14237"/>
    </source>
</evidence>
<gene>
    <name evidence="5" type="ORF">GCM10007100_08990</name>
</gene>
<dbReference type="Pfam" id="PF03703">
    <property type="entry name" value="bPH_2"/>
    <property type="match status" value="4"/>
</dbReference>
<dbReference type="InterPro" id="IPR035445">
    <property type="entry name" value="GYF-like_dom_sf"/>
</dbReference>
<dbReference type="Proteomes" id="UP000644507">
    <property type="component" value="Unassembled WGS sequence"/>
</dbReference>
<sequence length="862" mass="96663">MSTEAQTAVWFYVDSQREKQGPYTVLEFKELADQGVILADTLIWSNGYEAWVPARQLAGLIPEQTSSPKETAPEPTPEPSPANEPEPLPDESHKPRWGSFVFPRLIVGFALSLIPSLIAVIACLALQQPPLIGAAVFLLFAILTVFAALVCYRKERYELTDTTVLRHCGGLMSDQTTEVEICNITHVSMKRPWLRHKLFGIGTIEIESAGTSKPVALKAICDPAGVYERLTVRMQRNGYQLKKKELLHEERPAIRGILVHSFQMVMGTILALIFGSSTLASLHQQLTETGLAWISPIAIGLFAVVALAFFLVYFLDMRRRTYRVFDDAVVYEEGFLTRRSAFIPYENIADAATKRTFLDQVFNIFDVLVSCQGSSTVIKFRGLKEGVQLSDFIEQLVTEANQKPSPAERLAARRSDLEEPAIPSRQEPDLVAPGEAWIADLGMHPTRVFVPLLVLLPIFPLWIVAMIQWAIKMTCTTYEVRAGSIGHSYRFLTSSEREFAYDKITGLVIKENLWDRLFGTFTLRFWSIGSGQSLELAHVHRSLVDLDALLRQIGIPNASEQSRLIPSRFGAFAWMRARLYRLSFSLLATIGLVVAAVLTDESLFYLAAGLFPLLVLVGFAYAWTFYSRQQLIFQDHHIEAAQGIIARKSYFVRYRNVKQNVVTTYPGGTDGSLQIFVAGEQMIGQQSEKKGQQQIPVPCSFTLGFLPDAMKQGQLLDDILGGRVEVTSECEPAEPLELVTESTRGLGNAVFFLFLWSLLLVPMILLLPITLPLTILATKRWRYRVERGRMVASWGLLFKKRASILLDRVDSLEQRQGFLNKMFKNGNVSIMTAGSSKPDLVMVAAKSYKNLYDEIRQLSRKG</sequence>
<feature type="transmembrane region" description="Helical" evidence="2">
    <location>
        <begin position="293"/>
        <end position="315"/>
    </location>
</feature>
<dbReference type="SUPFAM" id="SSF55277">
    <property type="entry name" value="GYF domain"/>
    <property type="match status" value="1"/>
</dbReference>
<feature type="transmembrane region" description="Helical" evidence="2">
    <location>
        <begin position="105"/>
        <end position="127"/>
    </location>
</feature>
<feature type="transmembrane region" description="Helical" evidence="2">
    <location>
        <begin position="579"/>
        <end position="598"/>
    </location>
</feature>
<feature type="domain" description="GYF" evidence="4">
    <location>
        <begin position="10"/>
        <end position="60"/>
    </location>
</feature>
<protein>
    <recommendedName>
        <fullName evidence="7">DUF304 domain-containing protein</fullName>
    </recommendedName>
</protein>
<feature type="domain" description="YdbS-like PH" evidence="3">
    <location>
        <begin position="779"/>
        <end position="855"/>
    </location>
</feature>
<dbReference type="EMBL" id="BMXI01000003">
    <property type="protein sequence ID" value="GHC45771.1"/>
    <property type="molecule type" value="Genomic_DNA"/>
</dbReference>
<dbReference type="PANTHER" id="PTHR34473">
    <property type="entry name" value="UPF0699 TRANSMEMBRANE PROTEIN YDBS"/>
    <property type="match status" value="1"/>
</dbReference>
<feature type="transmembrane region" description="Helical" evidence="2">
    <location>
        <begin position="749"/>
        <end position="777"/>
    </location>
</feature>
<keyword evidence="2" id="KW-0472">Membrane</keyword>
<keyword evidence="2" id="KW-1133">Transmembrane helix</keyword>
<dbReference type="Pfam" id="PF14237">
    <property type="entry name" value="GYF_2"/>
    <property type="match status" value="1"/>
</dbReference>
<keyword evidence="2" id="KW-0812">Transmembrane</keyword>
<dbReference type="InterPro" id="IPR005182">
    <property type="entry name" value="YdbS-like_PH"/>
</dbReference>
<evidence type="ECO:0000313" key="5">
    <source>
        <dbReference type="EMBL" id="GHC45771.1"/>
    </source>
</evidence>
<evidence type="ECO:0000256" key="1">
    <source>
        <dbReference type="SAM" id="MobiDB-lite"/>
    </source>
</evidence>
<feature type="domain" description="YdbS-like PH" evidence="3">
    <location>
        <begin position="152"/>
        <end position="221"/>
    </location>
</feature>
<feature type="region of interest" description="Disordered" evidence="1">
    <location>
        <begin position="64"/>
        <end position="92"/>
    </location>
</feature>
<evidence type="ECO:0000259" key="3">
    <source>
        <dbReference type="Pfam" id="PF03703"/>
    </source>
</evidence>
<reference evidence="5" key="2">
    <citation type="submission" date="2020-09" db="EMBL/GenBank/DDBJ databases">
        <authorList>
            <person name="Sun Q."/>
            <person name="Kim S."/>
        </authorList>
    </citation>
    <scope>NUCLEOTIDE SEQUENCE</scope>
    <source>
        <strain evidence="5">KCTC 12988</strain>
    </source>
</reference>
<dbReference type="RefSeq" id="WP_189567738.1">
    <property type="nucleotide sequence ID" value="NZ_BMXI01000003.1"/>
</dbReference>
<evidence type="ECO:0000256" key="2">
    <source>
        <dbReference type="SAM" id="Phobius"/>
    </source>
</evidence>
<feature type="transmembrane region" description="Helical" evidence="2">
    <location>
        <begin position="448"/>
        <end position="471"/>
    </location>
</feature>
<feature type="domain" description="YdbS-like PH" evidence="3">
    <location>
        <begin position="475"/>
        <end position="542"/>
    </location>
</feature>
<keyword evidence="6" id="KW-1185">Reference proteome</keyword>
<dbReference type="AlphaFoldDB" id="A0A918TFH6"/>
<name>A0A918TFH6_9BACT</name>
<feature type="domain" description="YdbS-like PH" evidence="3">
    <location>
        <begin position="318"/>
        <end position="391"/>
    </location>
</feature>
<reference evidence="5" key="1">
    <citation type="journal article" date="2014" name="Int. J. Syst. Evol. Microbiol.">
        <title>Complete genome sequence of Corynebacterium casei LMG S-19264T (=DSM 44701T), isolated from a smear-ripened cheese.</title>
        <authorList>
            <consortium name="US DOE Joint Genome Institute (JGI-PGF)"/>
            <person name="Walter F."/>
            <person name="Albersmeier A."/>
            <person name="Kalinowski J."/>
            <person name="Ruckert C."/>
        </authorList>
    </citation>
    <scope>NUCLEOTIDE SEQUENCE</scope>
    <source>
        <strain evidence="5">KCTC 12988</strain>
    </source>
</reference>
<accession>A0A918TFH6</accession>
<evidence type="ECO:0000313" key="6">
    <source>
        <dbReference type="Proteomes" id="UP000644507"/>
    </source>
</evidence>
<feature type="transmembrane region" description="Helical" evidence="2">
    <location>
        <begin position="603"/>
        <end position="623"/>
    </location>
</feature>
<dbReference type="InterPro" id="IPR025640">
    <property type="entry name" value="GYF_2"/>
</dbReference>
<evidence type="ECO:0008006" key="7">
    <source>
        <dbReference type="Google" id="ProtNLM"/>
    </source>
</evidence>
<dbReference type="PANTHER" id="PTHR34473:SF2">
    <property type="entry name" value="UPF0699 TRANSMEMBRANE PROTEIN YDBT"/>
    <property type="match status" value="1"/>
</dbReference>
<comment type="caution">
    <text evidence="5">The sequence shown here is derived from an EMBL/GenBank/DDBJ whole genome shotgun (WGS) entry which is preliminary data.</text>
</comment>
<feature type="compositionally biased region" description="Pro residues" evidence="1">
    <location>
        <begin position="74"/>
        <end position="86"/>
    </location>
</feature>
<proteinExistence type="predicted"/>